<dbReference type="InterPro" id="IPR012337">
    <property type="entry name" value="RNaseH-like_sf"/>
</dbReference>
<evidence type="ECO:0000256" key="7">
    <source>
        <dbReference type="ARBA" id="ARBA00023242"/>
    </source>
</evidence>
<keyword evidence="15" id="KW-1185">Reference proteome</keyword>
<dbReference type="InterPro" id="IPR036397">
    <property type="entry name" value="RNaseH_sf"/>
</dbReference>
<sequence length="262" mass="30241">MMSKRAGRAAQFSRQEVSEDPVELRRSPRNLPQNLKKKLEQLKVTKEPDINTLPPIVFKGRIQYTNDFFNCAQICDDLIQKVKHSEKEIIPIGFDLEWPFSFQTGSGKTALAQICLEDNVCYLLYIYSLKKLPASFVELLCHPKVRLVGVNVKNDVWKLGRDFKEFPAQKVVQNNCLDCGTYANRVLKRSCRWSLEKLTAYLLKKKISKDPEVRMSKWHIQPLSDAQKKYAATDAYVSLLLYVTIQEKAVIIEKENSEELII</sequence>
<dbReference type="PANTHER" id="PTHR13620">
    <property type="entry name" value="3-5 EXONUCLEASE"/>
    <property type="match status" value="1"/>
</dbReference>
<organism evidence="14 15">
    <name type="scientific">Cardiocondyla obscurior</name>
    <dbReference type="NCBI Taxonomy" id="286306"/>
    <lineage>
        <taxon>Eukaryota</taxon>
        <taxon>Metazoa</taxon>
        <taxon>Ecdysozoa</taxon>
        <taxon>Arthropoda</taxon>
        <taxon>Hexapoda</taxon>
        <taxon>Insecta</taxon>
        <taxon>Pterygota</taxon>
        <taxon>Neoptera</taxon>
        <taxon>Endopterygota</taxon>
        <taxon>Hymenoptera</taxon>
        <taxon>Apocrita</taxon>
        <taxon>Aculeata</taxon>
        <taxon>Formicoidea</taxon>
        <taxon>Formicidae</taxon>
        <taxon>Myrmicinae</taxon>
        <taxon>Cardiocondyla</taxon>
    </lineage>
</organism>
<proteinExistence type="inferred from homology"/>
<dbReference type="GO" id="GO:0006139">
    <property type="term" value="P:nucleobase-containing compound metabolic process"/>
    <property type="evidence" value="ECO:0007669"/>
    <property type="project" value="InterPro"/>
</dbReference>
<comment type="function">
    <text evidence="11">Has exonuclease activity on both single-stranded and duplex templates bearing overhangs, but not blunt ended duplex DNA, and cleaves in a 3'-5' direction. Essential for the formation of DNA replication focal centers. Has an important role in maintaining genome stability.</text>
</comment>
<evidence type="ECO:0000256" key="3">
    <source>
        <dbReference type="ARBA" id="ARBA00022723"/>
    </source>
</evidence>
<evidence type="ECO:0000256" key="6">
    <source>
        <dbReference type="ARBA" id="ARBA00022842"/>
    </source>
</evidence>
<dbReference type="InterPro" id="IPR051132">
    <property type="entry name" value="3-5_Exonuclease_domain"/>
</dbReference>
<keyword evidence="4" id="KW-0378">Hydrolase</keyword>
<comment type="subcellular location">
    <subcellularLocation>
        <location evidence="1">Nucleus</location>
    </subcellularLocation>
</comment>
<comment type="caution">
    <text evidence="14">The sequence shown here is derived from an EMBL/GenBank/DDBJ whole genome shotgun (WGS) entry which is preliminary data.</text>
</comment>
<keyword evidence="3" id="KW-0479">Metal-binding</keyword>
<protein>
    <recommendedName>
        <fullName evidence="9">3'-5' exonuclease</fullName>
    </recommendedName>
    <alternativeName>
        <fullName evidence="10">Werner Syndrome-like exonuclease</fullName>
    </alternativeName>
</protein>
<evidence type="ECO:0000256" key="8">
    <source>
        <dbReference type="ARBA" id="ARBA00037949"/>
    </source>
</evidence>
<evidence type="ECO:0000256" key="4">
    <source>
        <dbReference type="ARBA" id="ARBA00022801"/>
    </source>
</evidence>
<evidence type="ECO:0000256" key="11">
    <source>
        <dbReference type="ARBA" id="ARBA00045901"/>
    </source>
</evidence>
<dbReference type="PANTHER" id="PTHR13620:SF109">
    <property type="entry name" value="3'-5' EXONUCLEASE"/>
    <property type="match status" value="1"/>
</dbReference>
<dbReference type="Proteomes" id="UP001430953">
    <property type="component" value="Unassembled WGS sequence"/>
</dbReference>
<dbReference type="AlphaFoldDB" id="A0AAW2FI96"/>
<evidence type="ECO:0000256" key="9">
    <source>
        <dbReference type="ARBA" id="ARBA00040531"/>
    </source>
</evidence>
<dbReference type="GO" id="GO:0005634">
    <property type="term" value="C:nucleus"/>
    <property type="evidence" value="ECO:0007669"/>
    <property type="project" value="UniProtKB-SubCell"/>
</dbReference>
<dbReference type="CDD" id="cd06141">
    <property type="entry name" value="WRN_exo"/>
    <property type="match status" value="1"/>
</dbReference>
<dbReference type="InterPro" id="IPR002562">
    <property type="entry name" value="3'-5'_exonuclease_dom"/>
</dbReference>
<evidence type="ECO:0000256" key="1">
    <source>
        <dbReference type="ARBA" id="ARBA00004123"/>
    </source>
</evidence>
<evidence type="ECO:0000259" key="13">
    <source>
        <dbReference type="SMART" id="SM00474"/>
    </source>
</evidence>
<comment type="similarity">
    <text evidence="8">Belongs to the WRNexo family.</text>
</comment>
<accession>A0AAW2FI96</accession>
<name>A0AAW2FI96_9HYME</name>
<dbReference type="GO" id="GO:0046872">
    <property type="term" value="F:metal ion binding"/>
    <property type="evidence" value="ECO:0007669"/>
    <property type="project" value="UniProtKB-KW"/>
</dbReference>
<dbReference type="SMART" id="SM00474">
    <property type="entry name" value="35EXOc"/>
    <property type="match status" value="1"/>
</dbReference>
<evidence type="ECO:0000256" key="10">
    <source>
        <dbReference type="ARBA" id="ARBA00042761"/>
    </source>
</evidence>
<evidence type="ECO:0000256" key="2">
    <source>
        <dbReference type="ARBA" id="ARBA00022722"/>
    </source>
</evidence>
<dbReference type="GO" id="GO:0008408">
    <property type="term" value="F:3'-5' exonuclease activity"/>
    <property type="evidence" value="ECO:0007669"/>
    <property type="project" value="InterPro"/>
</dbReference>
<dbReference type="GO" id="GO:0003676">
    <property type="term" value="F:nucleic acid binding"/>
    <property type="evidence" value="ECO:0007669"/>
    <property type="project" value="InterPro"/>
</dbReference>
<dbReference type="Pfam" id="PF01612">
    <property type="entry name" value="DNA_pol_A_exo1"/>
    <property type="match status" value="1"/>
</dbReference>
<evidence type="ECO:0000256" key="12">
    <source>
        <dbReference type="SAM" id="MobiDB-lite"/>
    </source>
</evidence>
<keyword evidence="5" id="KW-0269">Exonuclease</keyword>
<evidence type="ECO:0000313" key="14">
    <source>
        <dbReference type="EMBL" id="KAL0115558.1"/>
    </source>
</evidence>
<evidence type="ECO:0000256" key="5">
    <source>
        <dbReference type="ARBA" id="ARBA00022839"/>
    </source>
</evidence>
<keyword evidence="7" id="KW-0539">Nucleus</keyword>
<keyword evidence="6" id="KW-0460">Magnesium</keyword>
<dbReference type="SUPFAM" id="SSF53098">
    <property type="entry name" value="Ribonuclease H-like"/>
    <property type="match status" value="1"/>
</dbReference>
<keyword evidence="2" id="KW-0540">Nuclease</keyword>
<feature type="domain" description="3'-5' exonuclease" evidence="13">
    <location>
        <begin position="72"/>
        <end position="250"/>
    </location>
</feature>
<feature type="region of interest" description="Disordered" evidence="12">
    <location>
        <begin position="1"/>
        <end position="30"/>
    </location>
</feature>
<dbReference type="EMBL" id="JADYXP020000010">
    <property type="protein sequence ID" value="KAL0115558.1"/>
    <property type="molecule type" value="Genomic_DNA"/>
</dbReference>
<reference evidence="14 15" key="1">
    <citation type="submission" date="2023-03" db="EMBL/GenBank/DDBJ databases">
        <title>High recombination rates correlate with genetic variation in Cardiocondyla obscurior ants.</title>
        <authorList>
            <person name="Errbii M."/>
        </authorList>
    </citation>
    <scope>NUCLEOTIDE SEQUENCE [LARGE SCALE GENOMIC DNA]</scope>
    <source>
        <strain evidence="14">Alpha-2009</strain>
        <tissue evidence="14">Whole body</tissue>
    </source>
</reference>
<evidence type="ECO:0000313" key="15">
    <source>
        <dbReference type="Proteomes" id="UP001430953"/>
    </source>
</evidence>
<dbReference type="Gene3D" id="3.30.420.10">
    <property type="entry name" value="Ribonuclease H-like superfamily/Ribonuclease H"/>
    <property type="match status" value="1"/>
</dbReference>
<gene>
    <name evidence="14" type="ORF">PUN28_010820</name>
</gene>